<feature type="transmembrane region" description="Helical" evidence="1">
    <location>
        <begin position="127"/>
        <end position="148"/>
    </location>
</feature>
<evidence type="ECO:0000256" key="1">
    <source>
        <dbReference type="SAM" id="Phobius"/>
    </source>
</evidence>
<evidence type="ECO:0000313" key="2">
    <source>
        <dbReference type="EMBL" id="CAH0726752.1"/>
    </source>
</evidence>
<dbReference type="Proteomes" id="UP000838878">
    <property type="component" value="Chromosome 6"/>
</dbReference>
<evidence type="ECO:0000313" key="3">
    <source>
        <dbReference type="Proteomes" id="UP000838878"/>
    </source>
</evidence>
<keyword evidence="1" id="KW-1133">Transmembrane helix</keyword>
<accession>A0A8J9V7P3</accession>
<feature type="transmembrane region" description="Helical" evidence="1">
    <location>
        <begin position="64"/>
        <end position="85"/>
    </location>
</feature>
<keyword evidence="1" id="KW-0812">Transmembrane</keyword>
<reference evidence="2" key="1">
    <citation type="submission" date="2021-12" db="EMBL/GenBank/DDBJ databases">
        <authorList>
            <person name="Martin H S."/>
        </authorList>
    </citation>
    <scope>NUCLEOTIDE SEQUENCE</scope>
</reference>
<feature type="transmembrane region" description="Helical" evidence="1">
    <location>
        <begin position="97"/>
        <end position="115"/>
    </location>
</feature>
<dbReference type="PANTHER" id="PTHR36694:SF11">
    <property type="entry name" value="LP21121P-RELATED"/>
    <property type="match status" value="1"/>
</dbReference>
<dbReference type="AlphaFoldDB" id="A0A8J9V7P3"/>
<dbReference type="PANTHER" id="PTHR36694">
    <property type="entry name" value="PASIFLORA 1, ISOFORM A-RELATED"/>
    <property type="match status" value="1"/>
</dbReference>
<feature type="non-terminal residue" evidence="2">
    <location>
        <position position="183"/>
    </location>
</feature>
<feature type="transmembrane region" description="Helical" evidence="1">
    <location>
        <begin position="21"/>
        <end position="44"/>
    </location>
</feature>
<name>A0A8J9V7P3_9NEOP</name>
<gene>
    <name evidence="2" type="ORF">BINO364_LOCUS12179</name>
</gene>
<organism evidence="2 3">
    <name type="scientific">Brenthis ino</name>
    <name type="common">lesser marbled fritillary</name>
    <dbReference type="NCBI Taxonomy" id="405034"/>
    <lineage>
        <taxon>Eukaryota</taxon>
        <taxon>Metazoa</taxon>
        <taxon>Ecdysozoa</taxon>
        <taxon>Arthropoda</taxon>
        <taxon>Hexapoda</taxon>
        <taxon>Insecta</taxon>
        <taxon>Pterygota</taxon>
        <taxon>Neoptera</taxon>
        <taxon>Endopterygota</taxon>
        <taxon>Lepidoptera</taxon>
        <taxon>Glossata</taxon>
        <taxon>Ditrysia</taxon>
        <taxon>Papilionoidea</taxon>
        <taxon>Nymphalidae</taxon>
        <taxon>Heliconiinae</taxon>
        <taxon>Argynnini</taxon>
        <taxon>Brenthis</taxon>
    </lineage>
</organism>
<keyword evidence="1" id="KW-0472">Membrane</keyword>
<proteinExistence type="predicted"/>
<protein>
    <submittedName>
        <fullName evidence="2">Uncharacterized protein</fullName>
    </submittedName>
</protein>
<keyword evidence="3" id="KW-1185">Reference proteome</keyword>
<dbReference type="OrthoDB" id="7452046at2759"/>
<dbReference type="EMBL" id="OV170226">
    <property type="protein sequence ID" value="CAH0726752.1"/>
    <property type="molecule type" value="Genomic_DNA"/>
</dbReference>
<sequence>MRLEIPECRRCCCCVPLRRGILVFGYINLMFSICIVVMESVISFNEFNTTHMMAVYKGVSFYSQAWFALVLYSAEIVFNIVLLIGAHKKKTKLLRAYYYYGITTTLASLVTFVVVRHKELYSNWGYNIIECTIVFCGIGLQVYLLLLVRSELLKMRQSSRFCYVNHAAEMVVDAPLQTGRNPF</sequence>